<protein>
    <submittedName>
        <fullName evidence="3">Flagellar motility protein MotE, a chaperone for MotC folding</fullName>
    </submittedName>
</protein>
<dbReference type="Gene3D" id="1.25.60.10">
    <property type="entry name" value="MgtE N-terminal domain-like"/>
    <property type="match status" value="1"/>
</dbReference>
<reference evidence="3 4" key="1">
    <citation type="submission" date="2016-11" db="EMBL/GenBank/DDBJ databases">
        <authorList>
            <person name="Jaros S."/>
            <person name="Januszkiewicz K."/>
            <person name="Wedrychowicz H."/>
        </authorList>
    </citation>
    <scope>NUCLEOTIDE SEQUENCE [LARGE SCALE GENOMIC DNA]</scope>
    <source>
        <strain evidence="3 4">DSM 19022</strain>
    </source>
</reference>
<keyword evidence="3" id="KW-0969">Cilium</keyword>
<evidence type="ECO:0000256" key="2">
    <source>
        <dbReference type="SAM" id="Phobius"/>
    </source>
</evidence>
<keyword evidence="3" id="KW-0282">Flagellum</keyword>
<evidence type="ECO:0000256" key="1">
    <source>
        <dbReference type="SAM" id="Coils"/>
    </source>
</evidence>
<proteinExistence type="predicted"/>
<dbReference type="STRING" id="1122184.SAMN02745176_02262"/>
<dbReference type="SUPFAM" id="SSF158791">
    <property type="entry name" value="MgtE N-terminal domain-like"/>
    <property type="match status" value="1"/>
</dbReference>
<sequence length="205" mass="23135">MQQVEKKKNVKTGKIHVKLQNFFLILMILALTAIIAAGCILVFNIGGAKPALLKYMSTWPVVGNIIGPVEEEKTPQQIELEKIEQEKNALKIKEEQLNEKEKEIEEKEKTLAAKEESLKEKEAQLDERLDRLNTKLDSVMEQVEYLEKMDAAKAMRILSNMESKDTVVQILRNMSKDKSSSILVLMDPVQAAQILEDIAAVEGSN</sequence>
<evidence type="ECO:0000313" key="4">
    <source>
        <dbReference type="Proteomes" id="UP000184442"/>
    </source>
</evidence>
<organism evidence="3 4">
    <name type="scientific">Lutispora thermophila DSM 19022</name>
    <dbReference type="NCBI Taxonomy" id="1122184"/>
    <lineage>
        <taxon>Bacteria</taxon>
        <taxon>Bacillati</taxon>
        <taxon>Bacillota</taxon>
        <taxon>Clostridia</taxon>
        <taxon>Lutisporales</taxon>
        <taxon>Lutisporaceae</taxon>
        <taxon>Lutispora</taxon>
    </lineage>
</organism>
<dbReference type="EMBL" id="FQZS01000014">
    <property type="protein sequence ID" value="SHJ05650.1"/>
    <property type="molecule type" value="Genomic_DNA"/>
</dbReference>
<feature type="coiled-coil region" evidence="1">
    <location>
        <begin position="80"/>
        <end position="149"/>
    </location>
</feature>
<keyword evidence="2" id="KW-1133">Transmembrane helix</keyword>
<accession>A0A1M6G6V0</accession>
<feature type="transmembrane region" description="Helical" evidence="2">
    <location>
        <begin position="21"/>
        <end position="43"/>
    </location>
</feature>
<dbReference type="InterPro" id="IPR038076">
    <property type="entry name" value="MgtE_N_sf"/>
</dbReference>
<dbReference type="Proteomes" id="UP000184442">
    <property type="component" value="Unassembled WGS sequence"/>
</dbReference>
<gene>
    <name evidence="3" type="ORF">SAMN02745176_02262</name>
</gene>
<evidence type="ECO:0000313" key="3">
    <source>
        <dbReference type="EMBL" id="SHJ05650.1"/>
    </source>
</evidence>
<dbReference type="AlphaFoldDB" id="A0A1M6G6V0"/>
<dbReference type="RefSeq" id="WP_073026304.1">
    <property type="nucleotide sequence ID" value="NZ_FQZS01000014.1"/>
</dbReference>
<keyword evidence="3" id="KW-0966">Cell projection</keyword>
<keyword evidence="1" id="KW-0175">Coiled coil</keyword>
<name>A0A1M6G6V0_9FIRM</name>
<keyword evidence="2" id="KW-0812">Transmembrane</keyword>
<keyword evidence="4" id="KW-1185">Reference proteome</keyword>
<keyword evidence="2" id="KW-0472">Membrane</keyword>